<evidence type="ECO:0000256" key="6">
    <source>
        <dbReference type="PIRSR" id="PIRSR001220-2"/>
    </source>
</evidence>
<dbReference type="FunFam" id="3.40.50.1170:FF:000001">
    <property type="entry name" value="L-asparaginase 2"/>
    <property type="match status" value="1"/>
</dbReference>
<evidence type="ECO:0000313" key="24">
    <source>
        <dbReference type="EMBL" id="RHG82279.1"/>
    </source>
</evidence>
<dbReference type="PANTHER" id="PTHR11707">
    <property type="entry name" value="L-ASPARAGINASE"/>
    <property type="match status" value="1"/>
</dbReference>
<evidence type="ECO:0000313" key="17">
    <source>
        <dbReference type="EMBL" id="NSI58844.1"/>
    </source>
</evidence>
<reference evidence="17" key="3">
    <citation type="submission" date="2020-02" db="EMBL/GenBank/DDBJ databases">
        <authorList>
            <person name="Littmann E."/>
            <person name="Sorbara M."/>
        </authorList>
    </citation>
    <scope>NUCLEOTIDE SEQUENCE</scope>
    <source>
        <strain evidence="18">MSK.11.9</strain>
        <strain evidence="17">MSK.15.32</strain>
        <strain evidence="16">MSK.22.53</strain>
    </source>
</reference>
<evidence type="ECO:0000313" key="18">
    <source>
        <dbReference type="EMBL" id="NSI64278.1"/>
    </source>
</evidence>
<feature type="binding site" evidence="6">
    <location>
        <position position="63"/>
    </location>
    <ligand>
        <name>substrate</name>
    </ligand>
</feature>
<dbReference type="Proteomes" id="UP000285697">
    <property type="component" value="Unassembled WGS sequence"/>
</dbReference>
<dbReference type="Proteomes" id="UP000283992">
    <property type="component" value="Unassembled WGS sequence"/>
</dbReference>
<evidence type="ECO:0000256" key="4">
    <source>
        <dbReference type="ARBA" id="ARBA00049366"/>
    </source>
</evidence>
<reference evidence="13" key="6">
    <citation type="submission" date="2023-01" db="EMBL/GenBank/DDBJ databases">
        <title>Human gut microbiome strain richness.</title>
        <authorList>
            <person name="Chen-Liaw A."/>
        </authorList>
    </citation>
    <scope>NUCLEOTIDE SEQUENCE</scope>
    <source>
        <strain evidence="14">1001217st1_A9_1001217B_191108</strain>
        <strain evidence="13">RTP21484st1_H11_RTP21484_190118</strain>
    </source>
</reference>
<dbReference type="InterPro" id="IPR027473">
    <property type="entry name" value="L-asparaginase_C"/>
</dbReference>
<dbReference type="InterPro" id="IPR040919">
    <property type="entry name" value="Asparaginase_C"/>
</dbReference>
<dbReference type="SFLD" id="SFLDS00057">
    <property type="entry name" value="Glutaminase/Asparaginase"/>
    <property type="match status" value="1"/>
</dbReference>
<dbReference type="PROSITE" id="PS00917">
    <property type="entry name" value="ASN_GLN_ASE_2"/>
    <property type="match status" value="1"/>
</dbReference>
<evidence type="ECO:0000256" key="5">
    <source>
        <dbReference type="PIRSR" id="PIRSR001220-1"/>
    </source>
</evidence>
<evidence type="ECO:0000256" key="7">
    <source>
        <dbReference type="PROSITE-ProRule" id="PRU10099"/>
    </source>
</evidence>
<dbReference type="RefSeq" id="WP_004840952.1">
    <property type="nucleotide sequence ID" value="NZ_AP031446.1"/>
</dbReference>
<evidence type="ECO:0000259" key="10">
    <source>
        <dbReference type="Pfam" id="PF00710"/>
    </source>
</evidence>
<comment type="catalytic activity">
    <reaction evidence="4">
        <text>L-asparagine + H2O = L-aspartate + NH4(+)</text>
        <dbReference type="Rhea" id="RHEA:21016"/>
        <dbReference type="ChEBI" id="CHEBI:15377"/>
        <dbReference type="ChEBI" id="CHEBI:28938"/>
        <dbReference type="ChEBI" id="CHEBI:29991"/>
        <dbReference type="ChEBI" id="CHEBI:58048"/>
        <dbReference type="EC" id="3.5.1.1"/>
    </reaction>
</comment>
<evidence type="ECO:0000313" key="25">
    <source>
        <dbReference type="EMBL" id="RHJ12520.1"/>
    </source>
</evidence>
<feature type="domain" description="L-asparaginase N-terminal" evidence="10">
    <location>
        <begin position="9"/>
        <end position="197"/>
    </location>
</feature>
<dbReference type="SMART" id="SM00870">
    <property type="entry name" value="Asparaginase"/>
    <property type="match status" value="1"/>
</dbReference>
<dbReference type="PANTHER" id="PTHR11707:SF28">
    <property type="entry name" value="60 KDA LYSOPHOSPHOLIPASE"/>
    <property type="match status" value="1"/>
</dbReference>
<dbReference type="EMBL" id="QSIR01000035">
    <property type="protein sequence ID" value="RHD01751.1"/>
    <property type="molecule type" value="Genomic_DNA"/>
</dbReference>
<dbReference type="Proteomes" id="UP001296580">
    <property type="component" value="Unassembled WGS sequence"/>
</dbReference>
<dbReference type="Gene3D" id="3.40.50.40">
    <property type="match status" value="1"/>
</dbReference>
<dbReference type="Proteomes" id="UP001296581">
    <property type="component" value="Unassembled WGS sequence"/>
</dbReference>
<comment type="caution">
    <text evidence="17">The sequence shown here is derived from an EMBL/GenBank/DDBJ whole genome shotgun (WGS) entry which is preliminary data.</text>
</comment>
<dbReference type="EMBL" id="QRQE01000057">
    <property type="protein sequence ID" value="RHM70836.1"/>
    <property type="molecule type" value="Genomic_DNA"/>
</dbReference>
<dbReference type="Proteomes" id="UP001297422">
    <property type="component" value="Unassembled WGS sequence"/>
</dbReference>
<dbReference type="EMBL" id="QRIA01000016">
    <property type="protein sequence ID" value="RHG17106.1"/>
    <property type="molecule type" value="Genomic_DNA"/>
</dbReference>
<keyword evidence="3" id="KW-0378">Hydrolase</keyword>
<dbReference type="PIRSF" id="PIRSF500176">
    <property type="entry name" value="L_ASNase"/>
    <property type="match status" value="1"/>
</dbReference>
<evidence type="ECO:0000256" key="2">
    <source>
        <dbReference type="ARBA" id="ARBA00012920"/>
    </source>
</evidence>
<dbReference type="PIRSF" id="PIRSF001220">
    <property type="entry name" value="L-ASNase_gatD"/>
    <property type="match status" value="1"/>
</dbReference>
<dbReference type="EMBL" id="JAPZEG010000028">
    <property type="protein sequence ID" value="MDE1204961.1"/>
    <property type="molecule type" value="Genomic_DNA"/>
</dbReference>
<feature type="active site" description="O-isoaspartyl threonine intermediate" evidence="5">
    <location>
        <position position="17"/>
    </location>
</feature>
<evidence type="ECO:0000313" key="32">
    <source>
        <dbReference type="Proteomes" id="UP000285610"/>
    </source>
</evidence>
<evidence type="ECO:0000256" key="3">
    <source>
        <dbReference type="ARBA" id="ARBA00022801"/>
    </source>
</evidence>
<dbReference type="PROSITE" id="PS51732">
    <property type="entry name" value="ASN_GLN_ASE_3"/>
    <property type="match status" value="1"/>
</dbReference>
<evidence type="ECO:0000313" key="21">
    <source>
        <dbReference type="EMBL" id="RGT35928.1"/>
    </source>
</evidence>
<dbReference type="Proteomes" id="UP000284472">
    <property type="component" value="Unassembled WGS sequence"/>
</dbReference>
<dbReference type="Proteomes" id="UP000283981">
    <property type="component" value="Unassembled WGS sequence"/>
</dbReference>
<dbReference type="EMBL" id="JAAIRV010000019">
    <property type="protein sequence ID" value="NSI58844.1"/>
    <property type="molecule type" value="Genomic_DNA"/>
</dbReference>
<name>A0A2N5NHI5_MEDGN</name>
<evidence type="ECO:0000313" key="27">
    <source>
        <dbReference type="Proteomes" id="UP000260808"/>
    </source>
</evidence>
<organism evidence="17 35">
    <name type="scientific">Mediterraneibacter gnavus</name>
    <name type="common">Ruminococcus gnavus</name>
    <dbReference type="NCBI Taxonomy" id="33038"/>
    <lineage>
        <taxon>Bacteria</taxon>
        <taxon>Bacillati</taxon>
        <taxon>Bacillota</taxon>
        <taxon>Clostridia</taxon>
        <taxon>Lachnospirales</taxon>
        <taxon>Lachnospiraceae</taxon>
        <taxon>Mediterraneibacter</taxon>
    </lineage>
</organism>
<dbReference type="Proteomes" id="UP001296643">
    <property type="component" value="Unassembled WGS sequence"/>
</dbReference>
<evidence type="ECO:0000313" key="15">
    <source>
        <dbReference type="EMBL" id="MDE1204961.1"/>
    </source>
</evidence>
<dbReference type="NCBIfam" id="TIGR00520">
    <property type="entry name" value="asnASE_II"/>
    <property type="match status" value="1"/>
</dbReference>
<dbReference type="EMBL" id="JAAIRM010000006">
    <property type="protein sequence ID" value="NSI18780.1"/>
    <property type="molecule type" value="Genomic_DNA"/>
</dbReference>
<dbReference type="Proteomes" id="UP000285610">
    <property type="component" value="Unassembled WGS sequence"/>
</dbReference>
<evidence type="ECO:0000313" key="28">
    <source>
        <dbReference type="Proteomes" id="UP000283834"/>
    </source>
</evidence>
<evidence type="ECO:0000313" key="14">
    <source>
        <dbReference type="EMBL" id="MDB8737901.1"/>
    </source>
</evidence>
<dbReference type="InterPro" id="IPR004550">
    <property type="entry name" value="AsnASE_II"/>
</dbReference>
<dbReference type="Pfam" id="PF17763">
    <property type="entry name" value="Asparaginase_C"/>
    <property type="match status" value="1"/>
</dbReference>
<feature type="active site" evidence="8">
    <location>
        <position position="96"/>
    </location>
</feature>
<feature type="active site" evidence="7">
    <location>
        <position position="17"/>
    </location>
</feature>
<dbReference type="GO" id="GO:0006528">
    <property type="term" value="P:asparagine metabolic process"/>
    <property type="evidence" value="ECO:0007669"/>
    <property type="project" value="InterPro"/>
</dbReference>
<dbReference type="Pfam" id="PF00710">
    <property type="entry name" value="Asparaginase"/>
    <property type="match status" value="1"/>
</dbReference>
<evidence type="ECO:0000259" key="11">
    <source>
        <dbReference type="Pfam" id="PF17763"/>
    </source>
</evidence>
<evidence type="ECO:0000256" key="9">
    <source>
        <dbReference type="RuleBase" id="RU004456"/>
    </source>
</evidence>
<protein>
    <recommendedName>
        <fullName evidence="2">asparaginase</fullName>
        <ecNumber evidence="2">3.5.1.1</ecNumber>
    </recommendedName>
</protein>
<evidence type="ECO:0000313" key="19">
    <source>
        <dbReference type="EMBL" id="RGM20640.1"/>
    </source>
</evidence>
<proteinExistence type="inferred from homology"/>
<evidence type="ECO:0000313" key="30">
    <source>
        <dbReference type="Proteomes" id="UP000283992"/>
    </source>
</evidence>
<dbReference type="GO" id="GO:0004067">
    <property type="term" value="F:asparaginase activity"/>
    <property type="evidence" value="ECO:0007669"/>
    <property type="project" value="UniProtKB-UniRule"/>
</dbReference>
<feature type="domain" description="Asparaginase/glutaminase C-terminal" evidence="11">
    <location>
        <begin position="220"/>
        <end position="328"/>
    </location>
</feature>
<dbReference type="Proteomes" id="UP000286137">
    <property type="component" value="Unassembled WGS sequence"/>
</dbReference>
<evidence type="ECO:0000313" key="34">
    <source>
        <dbReference type="Proteomes" id="UP000286137"/>
    </source>
</evidence>
<comment type="similarity">
    <text evidence="1 9">Belongs to the asparaginase 1 family.</text>
</comment>
<evidence type="ECO:0000256" key="8">
    <source>
        <dbReference type="PROSITE-ProRule" id="PRU10100"/>
    </source>
</evidence>
<dbReference type="Proteomes" id="UP001212160">
    <property type="component" value="Unassembled WGS sequence"/>
</dbReference>
<dbReference type="EMBL" id="QRTJ01000004">
    <property type="protein sequence ID" value="RGQ70419.1"/>
    <property type="molecule type" value="Genomic_DNA"/>
</dbReference>
<dbReference type="EMBL" id="JAQMLA010000058">
    <property type="protein sequence ID" value="MDB8688003.1"/>
    <property type="molecule type" value="Genomic_DNA"/>
</dbReference>
<dbReference type="InterPro" id="IPR037152">
    <property type="entry name" value="L-asparaginase_N_sf"/>
</dbReference>
<reference evidence="15" key="5">
    <citation type="submission" date="2022-12" db="EMBL/GenBank/DDBJ databases">
        <title>Genome of R. gnavus strain RSHDN_120.</title>
        <authorList>
            <person name="Abdugheni R."/>
        </authorList>
    </citation>
    <scope>NUCLEOTIDE SEQUENCE</scope>
    <source>
        <strain evidence="15">RSHDN_120</strain>
    </source>
</reference>
<dbReference type="EMBL" id="JAQMLR010000002">
    <property type="protein sequence ID" value="MDB8737901.1"/>
    <property type="molecule type" value="Genomic_DNA"/>
</dbReference>
<accession>A0A2N5NHI5</accession>
<evidence type="ECO:0000313" key="12">
    <source>
        <dbReference type="EMBL" id="MCB5494462.1"/>
    </source>
</evidence>
<dbReference type="CDD" id="cd08964">
    <property type="entry name" value="L-asparaginase_II"/>
    <property type="match status" value="1"/>
</dbReference>
<dbReference type="Proteomes" id="UP001211731">
    <property type="component" value="Unassembled WGS sequence"/>
</dbReference>
<evidence type="ECO:0000313" key="33">
    <source>
        <dbReference type="Proteomes" id="UP000285697"/>
    </source>
</evidence>
<evidence type="ECO:0000313" key="13">
    <source>
        <dbReference type="EMBL" id="MDB8688003.1"/>
    </source>
</evidence>
<dbReference type="SUPFAM" id="SSF53774">
    <property type="entry name" value="Glutaminase/Asparaginase"/>
    <property type="match status" value="1"/>
</dbReference>
<dbReference type="EMBL" id="QRLN01000009">
    <property type="protein sequence ID" value="RHJ12520.1"/>
    <property type="molecule type" value="Genomic_DNA"/>
</dbReference>
<evidence type="ECO:0000313" key="23">
    <source>
        <dbReference type="EMBL" id="RHG17106.1"/>
    </source>
</evidence>
<feature type="binding site" evidence="6">
    <location>
        <begin position="96"/>
        <end position="97"/>
    </location>
    <ligand>
        <name>substrate</name>
    </ligand>
</feature>
<dbReference type="EMBL" id="QRWQ01000026">
    <property type="protein sequence ID" value="RGT35928.1"/>
    <property type="molecule type" value="Genomic_DNA"/>
</dbReference>
<reference evidence="17" key="2">
    <citation type="journal article" date="2020" name="Cell Host Microbe">
        <title>Functional and Genomic Variation between Human-Derived Isolates of Lachnospiraceae Reveals Inter- and Intra-Species Diversity.</title>
        <authorList>
            <person name="Sorbara M.T."/>
            <person name="Littmann E.R."/>
            <person name="Fontana E."/>
            <person name="Moody T.U."/>
            <person name="Kohout C.E."/>
            <person name="Gjonbalaj M."/>
            <person name="Eaton V."/>
            <person name="Seok R."/>
            <person name="Leiner I.M."/>
            <person name="Pamer E.G."/>
        </authorList>
    </citation>
    <scope>NUCLEOTIDE SEQUENCE</scope>
    <source>
        <strain evidence="18">MSK.11.9</strain>
        <strain evidence="17">MSK.15.32</strain>
        <strain evidence="16">MSK.22.53</strain>
    </source>
</reference>
<dbReference type="PROSITE" id="PS00144">
    <property type="entry name" value="ASN_GLN_ASE_1"/>
    <property type="match status" value="1"/>
</dbReference>
<dbReference type="EC" id="3.5.1.1" evidence="2"/>
<dbReference type="InterPro" id="IPR036152">
    <property type="entry name" value="Asp/glu_Ase-like_sf"/>
</dbReference>
<dbReference type="InterPro" id="IPR006034">
    <property type="entry name" value="Asparaginase/glutaminase-like"/>
</dbReference>
<evidence type="ECO:0000256" key="1">
    <source>
        <dbReference type="ARBA" id="ARBA00010518"/>
    </source>
</evidence>
<dbReference type="PRINTS" id="PR00139">
    <property type="entry name" value="ASNGLNASE"/>
</dbReference>
<dbReference type="AlphaFoldDB" id="A0A2N5NHI5"/>
<sequence>MTIKQKKTIAIAATGGTIAGTGEAGKTAVYHAGEMNVESILETIPMIRNVADIETVQLFNVDSNEMDEEKWITLANQLNELAARPDIDGIVVTHGTDTLDETAYFLNLTVYTQKPVVLTGAMRPATATSADGPFNLYQAVCLAASDDARGQGVMAVFSNTIYSGRDIQKVNNYKTDAFDQNAFGCLGYMQDETAYFFSRSFKTHTMQSIFALRRLESLAKVAVVYFYAGADEKILDYLAETHEGIVIVGSGSGNYNRKWMKTMEKLAEKGTVFVRASRVSQGIVFDDRVFDPMDVCIGANTLSGQKARVLLMLALTITKDVKQIRNIFNQY</sequence>
<dbReference type="InterPro" id="IPR027475">
    <property type="entry name" value="Asparaginase/glutaminase_AS2"/>
</dbReference>
<dbReference type="Gene3D" id="3.40.50.1170">
    <property type="entry name" value="L-asparaginase, N-terminal domain"/>
    <property type="match status" value="1"/>
</dbReference>
<evidence type="ECO:0000313" key="16">
    <source>
        <dbReference type="EMBL" id="NSI18780.1"/>
    </source>
</evidence>
<evidence type="ECO:0000313" key="29">
    <source>
        <dbReference type="Proteomes" id="UP000283981"/>
    </source>
</evidence>
<gene>
    <name evidence="25" type="ORF">DW142_08635</name>
    <name evidence="24" type="ORF">DW243_12995</name>
    <name evidence="23" type="ORF">DW270_11835</name>
    <name evidence="22" type="ORF">DW812_16200</name>
    <name evidence="21" type="ORF">DWX36_15860</name>
    <name evidence="20" type="ORF">DWY88_03835</name>
    <name evidence="26" type="ORF">DWZ50_16740</name>
    <name evidence="19" type="ORF">DXC31_13485</name>
    <name evidence="16" type="ORF">G4958_05330</name>
    <name evidence="18" type="ORF">G4981_03095</name>
    <name evidence="17" type="ORF">G4993_10595</name>
    <name evidence="12" type="ORF">LIQ10_12060</name>
    <name evidence="15" type="ORF">O4N78_15590</name>
    <name evidence="14" type="ORF">PNU63_03745</name>
    <name evidence="13" type="ORF">PNW85_15255</name>
</gene>
<dbReference type="GeneID" id="57434763"/>
<reference evidence="12" key="4">
    <citation type="submission" date="2021-10" db="EMBL/GenBank/DDBJ databases">
        <title>Collection of gut derived symbiotic bacterial strains cultured from healthy donors.</title>
        <authorList>
            <person name="Lin H."/>
            <person name="Littmann E."/>
            <person name="Claire K."/>
            <person name="Pamer E."/>
        </authorList>
    </citation>
    <scope>NUCLEOTIDE SEQUENCE</scope>
    <source>
        <strain evidence="12">MSK.23.4</strain>
    </source>
</reference>
<evidence type="ECO:0000313" key="22">
    <source>
        <dbReference type="EMBL" id="RHD01751.1"/>
    </source>
</evidence>
<evidence type="ECO:0000313" key="26">
    <source>
        <dbReference type="EMBL" id="RHM70836.1"/>
    </source>
</evidence>
<evidence type="ECO:0000313" key="20">
    <source>
        <dbReference type="EMBL" id="RGQ70419.1"/>
    </source>
</evidence>
<dbReference type="Proteomes" id="UP000283834">
    <property type="component" value="Unassembled WGS sequence"/>
</dbReference>
<dbReference type="STRING" id="33038.GCA_900067245_01319"/>
<evidence type="ECO:0000313" key="31">
    <source>
        <dbReference type="Proteomes" id="UP000284472"/>
    </source>
</evidence>
<evidence type="ECO:0000313" key="35">
    <source>
        <dbReference type="Proteomes" id="UP001296580"/>
    </source>
</evidence>
<dbReference type="EMBL" id="JAJBNC010000019">
    <property type="protein sequence ID" value="MCB5494462.1"/>
    <property type="molecule type" value="Genomic_DNA"/>
</dbReference>
<dbReference type="EMBL" id="JAAIRY010000002">
    <property type="protein sequence ID" value="NSI64278.1"/>
    <property type="molecule type" value="Genomic_DNA"/>
</dbReference>
<reference evidence="27 28" key="1">
    <citation type="submission" date="2018-08" db="EMBL/GenBank/DDBJ databases">
        <title>A genome reference for cultivated species of the human gut microbiota.</title>
        <authorList>
            <person name="Zou Y."/>
            <person name="Xue W."/>
            <person name="Luo G."/>
        </authorList>
    </citation>
    <scope>NUCLEOTIDE SEQUENCE [LARGE SCALE GENOMIC DNA]</scope>
    <source>
        <strain evidence="21 28">AF19-16AC</strain>
        <strain evidence="20 34">AF27-4BH</strain>
        <strain evidence="26 32">AF33-12</strain>
        <strain evidence="25 30">AM12-54</strain>
        <strain evidence="24 29">AM21-18</strain>
        <strain evidence="23 33">AM22-7AC</strain>
        <strain evidence="22 31">AM32-6</strain>
        <strain evidence="19 27">TF01-20-2</strain>
    </source>
</reference>
<dbReference type="InterPro" id="IPR020827">
    <property type="entry name" value="Asparaginase/glutaminase_AS1"/>
</dbReference>
<dbReference type="InterPro" id="IPR027474">
    <property type="entry name" value="L-asparaginase_N"/>
</dbReference>
<dbReference type="EMBL" id="QRIS01000023">
    <property type="protein sequence ID" value="RHG82279.1"/>
    <property type="molecule type" value="Genomic_DNA"/>
</dbReference>
<dbReference type="Proteomes" id="UP001149331">
    <property type="component" value="Unassembled WGS sequence"/>
</dbReference>
<dbReference type="EMBL" id="QSSX01000039">
    <property type="protein sequence ID" value="RGM20640.1"/>
    <property type="molecule type" value="Genomic_DNA"/>
</dbReference>
<dbReference type="Proteomes" id="UP000260808">
    <property type="component" value="Unassembled WGS sequence"/>
</dbReference>